<dbReference type="Gene3D" id="2.60.120.10">
    <property type="entry name" value="Jelly Rolls"/>
    <property type="match status" value="1"/>
</dbReference>
<dbReference type="InterPro" id="IPR014710">
    <property type="entry name" value="RmlC-like_jellyroll"/>
</dbReference>
<accession>A0AAD6IPY4</accession>
<dbReference type="PANTHER" id="PTHR36156:SF2">
    <property type="entry name" value="CUPIN TYPE-2 DOMAIN-CONTAINING PROTEIN"/>
    <property type="match status" value="1"/>
</dbReference>
<dbReference type="CDD" id="cd02231">
    <property type="entry name" value="cupin_BLL6423-like"/>
    <property type="match status" value="1"/>
</dbReference>
<evidence type="ECO:0000313" key="2">
    <source>
        <dbReference type="EMBL" id="KAJ6256265.1"/>
    </source>
</evidence>
<dbReference type="InterPro" id="IPR011051">
    <property type="entry name" value="RmlC_Cupin_sf"/>
</dbReference>
<reference evidence="2" key="1">
    <citation type="submission" date="2023-01" db="EMBL/GenBank/DDBJ databases">
        <title>The chitinases involved in constricting ring structure development in the nematode-trapping fungus Drechslerella dactyloides.</title>
        <authorList>
            <person name="Wang R."/>
            <person name="Zhang L."/>
            <person name="Tang P."/>
            <person name="Li S."/>
            <person name="Liang L."/>
        </authorList>
    </citation>
    <scope>NUCLEOTIDE SEQUENCE</scope>
    <source>
        <strain evidence="2">YMF1.00031</strain>
    </source>
</reference>
<comment type="caution">
    <text evidence="2">The sequence shown here is derived from an EMBL/GenBank/DDBJ whole genome shotgun (WGS) entry which is preliminary data.</text>
</comment>
<name>A0AAD6IPY4_DREDA</name>
<dbReference type="Proteomes" id="UP001221413">
    <property type="component" value="Unassembled WGS sequence"/>
</dbReference>
<dbReference type="AlphaFoldDB" id="A0AAD6IPY4"/>
<dbReference type="InterPro" id="IPR013096">
    <property type="entry name" value="Cupin_2"/>
</dbReference>
<organism evidence="2 3">
    <name type="scientific">Drechslerella dactyloides</name>
    <name type="common">Nematode-trapping fungus</name>
    <name type="synonym">Arthrobotrys dactyloides</name>
    <dbReference type="NCBI Taxonomy" id="74499"/>
    <lineage>
        <taxon>Eukaryota</taxon>
        <taxon>Fungi</taxon>
        <taxon>Dikarya</taxon>
        <taxon>Ascomycota</taxon>
        <taxon>Pezizomycotina</taxon>
        <taxon>Orbiliomycetes</taxon>
        <taxon>Orbiliales</taxon>
        <taxon>Orbiliaceae</taxon>
        <taxon>Drechslerella</taxon>
    </lineage>
</organism>
<dbReference type="SUPFAM" id="SSF51182">
    <property type="entry name" value="RmlC-like cupins"/>
    <property type="match status" value="1"/>
</dbReference>
<protein>
    <recommendedName>
        <fullName evidence="1">Cupin type-2 domain-containing protein</fullName>
    </recommendedName>
</protein>
<dbReference type="InterPro" id="IPR047142">
    <property type="entry name" value="OryJ/VirC-like"/>
</dbReference>
<keyword evidence="3" id="KW-1185">Reference proteome</keyword>
<dbReference type="PANTHER" id="PTHR36156">
    <property type="entry name" value="SLR2101 PROTEIN"/>
    <property type="match status" value="1"/>
</dbReference>
<dbReference type="EMBL" id="JAQGDS010000014">
    <property type="protein sequence ID" value="KAJ6256265.1"/>
    <property type="molecule type" value="Genomic_DNA"/>
</dbReference>
<proteinExistence type="predicted"/>
<feature type="domain" description="Cupin type-2" evidence="1">
    <location>
        <begin position="94"/>
        <end position="156"/>
    </location>
</feature>
<evidence type="ECO:0000313" key="3">
    <source>
        <dbReference type="Proteomes" id="UP001221413"/>
    </source>
</evidence>
<sequence length="195" mass="21048">MASTLEEAMAPFAPTVTITTHDPDCSVAIHPSSGPIQFTPVDLAGQPAAHGTFYTAHTLPVVLSDDDDIKRYAAWTAAPDCLIPQDGVIAVYDRFPPSAEVAMHRTQSLDFGVVVEGEIELLLPGGATKLLRRGDVIVQRETEHGWRNPSRENEVLIFYVALNAKPVRIGDQVLGENLKAVGLSAPLASSKMRDH</sequence>
<evidence type="ECO:0000259" key="1">
    <source>
        <dbReference type="Pfam" id="PF07883"/>
    </source>
</evidence>
<dbReference type="Pfam" id="PF07883">
    <property type="entry name" value="Cupin_2"/>
    <property type="match status" value="1"/>
</dbReference>
<gene>
    <name evidence="2" type="ORF">Dda_9101</name>
</gene>